<dbReference type="GeneID" id="85443454"/>
<dbReference type="RefSeq" id="XP_060408040.1">
    <property type="nucleotide sequence ID" value="XM_060559214.1"/>
</dbReference>
<dbReference type="AlphaFoldDB" id="A0AAD8PLY1"/>
<organism evidence="1 2">
    <name type="scientific">Colletotrichum navitas</name>
    <dbReference type="NCBI Taxonomy" id="681940"/>
    <lineage>
        <taxon>Eukaryota</taxon>
        <taxon>Fungi</taxon>
        <taxon>Dikarya</taxon>
        <taxon>Ascomycota</taxon>
        <taxon>Pezizomycotina</taxon>
        <taxon>Sordariomycetes</taxon>
        <taxon>Hypocreomycetidae</taxon>
        <taxon>Glomerellales</taxon>
        <taxon>Glomerellaceae</taxon>
        <taxon>Colletotrichum</taxon>
        <taxon>Colletotrichum graminicola species complex</taxon>
    </lineage>
</organism>
<protein>
    <submittedName>
        <fullName evidence="1">Uncharacterized protein</fullName>
    </submittedName>
</protein>
<dbReference type="EMBL" id="JAHLJV010000121">
    <property type="protein sequence ID" value="KAK1569842.1"/>
    <property type="molecule type" value="Genomic_DNA"/>
</dbReference>
<evidence type="ECO:0000313" key="1">
    <source>
        <dbReference type="EMBL" id="KAK1569842.1"/>
    </source>
</evidence>
<name>A0AAD8PLY1_9PEZI</name>
<dbReference type="Proteomes" id="UP001230504">
    <property type="component" value="Unassembled WGS sequence"/>
</dbReference>
<reference evidence="1" key="1">
    <citation type="submission" date="2021-06" db="EMBL/GenBank/DDBJ databases">
        <title>Comparative genomics, transcriptomics and evolutionary studies reveal genomic signatures of adaptation to plant cell wall in hemibiotrophic fungi.</title>
        <authorList>
            <consortium name="DOE Joint Genome Institute"/>
            <person name="Baroncelli R."/>
            <person name="Diaz J.F."/>
            <person name="Benocci T."/>
            <person name="Peng M."/>
            <person name="Battaglia E."/>
            <person name="Haridas S."/>
            <person name="Andreopoulos W."/>
            <person name="Labutti K."/>
            <person name="Pangilinan J."/>
            <person name="Floch G.L."/>
            <person name="Makela M.R."/>
            <person name="Henrissat B."/>
            <person name="Grigoriev I.V."/>
            <person name="Crouch J.A."/>
            <person name="De Vries R.P."/>
            <person name="Sukno S.A."/>
            <person name="Thon M.R."/>
        </authorList>
    </citation>
    <scope>NUCLEOTIDE SEQUENCE</scope>
    <source>
        <strain evidence="1">CBS 125086</strain>
    </source>
</reference>
<accession>A0AAD8PLY1</accession>
<keyword evidence="2" id="KW-1185">Reference proteome</keyword>
<proteinExistence type="predicted"/>
<evidence type="ECO:0000313" key="2">
    <source>
        <dbReference type="Proteomes" id="UP001230504"/>
    </source>
</evidence>
<comment type="caution">
    <text evidence="1">The sequence shown here is derived from an EMBL/GenBank/DDBJ whole genome shotgun (WGS) entry which is preliminary data.</text>
</comment>
<sequence length="151" mass="17171">MATTMAERVYVRHPAELAGSFPRLLRPKDEVFAPTGILRTKPKERIGFHLSFPGFLAVVSFHCVFNSGGEGETHPLAAPRCTRRVGKERKFCVGVQRCSQDARESYTYTLLQTVDACVLVRKKEKKKGSEYSPPKNRINYCRKARQRLRQG</sequence>
<gene>
    <name evidence="1" type="ORF">LY79DRAFT_571072</name>
</gene>